<dbReference type="Gene3D" id="2.60.40.1120">
    <property type="entry name" value="Carboxypeptidase-like, regulatory domain"/>
    <property type="match status" value="1"/>
</dbReference>
<dbReference type="InterPro" id="IPR013784">
    <property type="entry name" value="Carb-bd-like_fold"/>
</dbReference>
<keyword evidence="9" id="KW-0862">Zinc</keyword>
<evidence type="ECO:0000256" key="3">
    <source>
        <dbReference type="ARBA" id="ARBA00006006"/>
    </source>
</evidence>
<dbReference type="InterPro" id="IPR001842">
    <property type="entry name" value="Peptidase_M36"/>
</dbReference>
<evidence type="ECO:0000256" key="2">
    <source>
        <dbReference type="ARBA" id="ARBA00004613"/>
    </source>
</evidence>
<feature type="domain" description="F5/8 type C" evidence="13">
    <location>
        <begin position="795"/>
        <end position="909"/>
    </location>
</feature>
<comment type="caution">
    <text evidence="15">The sequence shown here is derived from an EMBL/GenBank/DDBJ whole genome shotgun (WGS) entry which is preliminary data.</text>
</comment>
<reference evidence="16" key="1">
    <citation type="journal article" date="2019" name="Int. J. Syst. Evol. Microbiol.">
        <title>The Global Catalogue of Microorganisms (GCM) 10K type strain sequencing project: providing services to taxonomists for standard genome sequencing and annotation.</title>
        <authorList>
            <consortium name="The Broad Institute Genomics Platform"/>
            <consortium name="The Broad Institute Genome Sequencing Center for Infectious Disease"/>
            <person name="Wu L."/>
            <person name="Ma J."/>
        </authorList>
    </citation>
    <scope>NUCLEOTIDE SEQUENCE [LARGE SCALE GENOMIC DNA]</scope>
    <source>
        <strain evidence="16">JCM 18304</strain>
    </source>
</reference>
<dbReference type="SUPFAM" id="SSF55486">
    <property type="entry name" value="Metalloproteases ('zincins'), catalytic domain"/>
    <property type="match status" value="1"/>
</dbReference>
<evidence type="ECO:0000256" key="10">
    <source>
        <dbReference type="ARBA" id="ARBA00023049"/>
    </source>
</evidence>
<evidence type="ECO:0000313" key="16">
    <source>
        <dbReference type="Proteomes" id="UP001501570"/>
    </source>
</evidence>
<feature type="compositionally biased region" description="Basic and acidic residues" evidence="12">
    <location>
        <begin position="22"/>
        <end position="34"/>
    </location>
</feature>
<proteinExistence type="inferred from homology"/>
<dbReference type="InterPro" id="IPR008979">
    <property type="entry name" value="Galactose-bd-like_sf"/>
</dbReference>
<dbReference type="Pfam" id="PF07504">
    <property type="entry name" value="FTP"/>
    <property type="match status" value="1"/>
</dbReference>
<dbReference type="InterPro" id="IPR050371">
    <property type="entry name" value="Fungal_virulence_M36"/>
</dbReference>
<dbReference type="InterPro" id="IPR000421">
    <property type="entry name" value="FA58C"/>
</dbReference>
<dbReference type="InterPro" id="IPR027268">
    <property type="entry name" value="Peptidase_M4/M1_CTD_sf"/>
</dbReference>
<evidence type="ECO:0000259" key="13">
    <source>
        <dbReference type="Pfam" id="PF00754"/>
    </source>
</evidence>
<evidence type="ECO:0000313" key="15">
    <source>
        <dbReference type="EMBL" id="GAA5185367.1"/>
    </source>
</evidence>
<dbReference type="SUPFAM" id="SSF49785">
    <property type="entry name" value="Galactose-binding domain-like"/>
    <property type="match status" value="1"/>
</dbReference>
<keyword evidence="6" id="KW-0479">Metal-binding</keyword>
<dbReference type="SUPFAM" id="SSF49452">
    <property type="entry name" value="Starch-binding domain-like"/>
    <property type="match status" value="1"/>
</dbReference>
<protein>
    <recommendedName>
        <fullName evidence="17">F5/8 type C domain-containing protein</fullName>
    </recommendedName>
</protein>
<keyword evidence="7" id="KW-0732">Signal</keyword>
<dbReference type="PANTHER" id="PTHR33478">
    <property type="entry name" value="EXTRACELLULAR METALLOPROTEINASE MEP"/>
    <property type="match status" value="1"/>
</dbReference>
<gene>
    <name evidence="15" type="ORF">GCM10023322_29170</name>
</gene>
<dbReference type="EMBL" id="BAABJQ010000007">
    <property type="protein sequence ID" value="GAA5185367.1"/>
    <property type="molecule type" value="Genomic_DNA"/>
</dbReference>
<keyword evidence="10" id="KW-0482">Metalloprotease</keyword>
<sequence length="940" mass="97765">MASPATAKPPAPSGSKGVNSSDLRDKADFYDSRQDPSVAKTLANRAATMAARPKAGVTSLRGQLGRQGVISMDPLTGTARDVSRLDGFLTPASKQPAHTIALDYLTAHPDVFGLDAAGIGRLELRRDYVDIAGTHHLSFIQSVGGVPLFGDGVQANVTKDGHLINIVGSPVANLPTAAAAPAISASQARSAAVSDLLQSAKAATATAQGGPRRQTSFSNGDTAALSYFMTAGGPRLAWQTLTAPTTQQLYTHLIDAATGRVLYRQSLVDYDNGQAWDNYPGAAKGGTQQNRNLTSPGWLPNNSPRLAGNVAHVYSDVNDDNVAESSEEVLPTGKKQFNYPFVSFNSLGGSCSAQFVCSWDPTTPFSWQTNRAQNAVQVLYFLGNYHDHLAASPIGFTRSAGNFEAVDGDAVQAETMDGANTAGGLPDSNHIDNANMATLPDGQSPRMQMYLFPDPAVPTDPFLQTNGGDEADVVYHEYTHGLSNRLVVDAMGNSTLGNVEAGSMGEAWSDWYAMDFLVNEGFQKDTKAEGDLRVGNYVGAGQDLIRNQPIDCPVGSTSPACHGTPTAGPGGFTYGDFGKVEAGPEVHADGEIWGETLWDLRTALGSKLAESLVTRAMELSPSNPSYLDERNAILMADQVVNKGKANKTIWSVFAHRGMGYFAGAVDGDDTAPVEDFSLPPAAGTPTGTLSGVVTDQDSLAPIAGAVVGFGGHASGFPNDYAAVTDATGHYTITGIVPGTYPAVFANAGGFDRQSTTLSVSSSANARNWSLRRDWAALGGGGSVTDFNGPDYSDFGCGPSAAIDQSLGLGWGSTVDQVGTTATPKFVTVQLAQAVNIVAVAVDPGNTCGDSGSASTGDYSIETSTDGVTFTLAASGTFGAADRHRLNSISPATGTGTGIRFVRFTMKGTQVPGGLAACPGAFSGCDFMDMSELEVYGTPAP</sequence>
<dbReference type="PANTHER" id="PTHR33478:SF1">
    <property type="entry name" value="EXTRACELLULAR METALLOPROTEINASE MEP"/>
    <property type="match status" value="1"/>
</dbReference>
<evidence type="ECO:0000256" key="7">
    <source>
        <dbReference type="ARBA" id="ARBA00022729"/>
    </source>
</evidence>
<evidence type="ECO:0000256" key="12">
    <source>
        <dbReference type="SAM" id="MobiDB-lite"/>
    </source>
</evidence>
<keyword evidence="5" id="KW-0645">Protease</keyword>
<dbReference type="Pfam" id="PF13620">
    <property type="entry name" value="CarboxypepD_reg"/>
    <property type="match status" value="1"/>
</dbReference>
<evidence type="ECO:0000256" key="9">
    <source>
        <dbReference type="ARBA" id="ARBA00022833"/>
    </source>
</evidence>
<evidence type="ECO:0000256" key="6">
    <source>
        <dbReference type="ARBA" id="ARBA00022723"/>
    </source>
</evidence>
<evidence type="ECO:0000256" key="5">
    <source>
        <dbReference type="ARBA" id="ARBA00022670"/>
    </source>
</evidence>
<keyword evidence="8" id="KW-0378">Hydrolase</keyword>
<dbReference type="Gene3D" id="2.60.120.260">
    <property type="entry name" value="Galactose-binding domain-like"/>
    <property type="match status" value="1"/>
</dbReference>
<keyword evidence="11" id="KW-0865">Zymogen</keyword>
<evidence type="ECO:0000256" key="4">
    <source>
        <dbReference type="ARBA" id="ARBA00022525"/>
    </source>
</evidence>
<dbReference type="Pfam" id="PF00754">
    <property type="entry name" value="F5_F8_type_C"/>
    <property type="match status" value="1"/>
</dbReference>
<comment type="cofactor">
    <cofactor evidence="1">
        <name>Zn(2+)</name>
        <dbReference type="ChEBI" id="CHEBI:29105"/>
    </cofactor>
</comment>
<feature type="domain" description="FTP" evidence="14">
    <location>
        <begin position="122"/>
        <end position="169"/>
    </location>
</feature>
<dbReference type="Pfam" id="PF02128">
    <property type="entry name" value="Peptidase_M36"/>
    <property type="match status" value="1"/>
</dbReference>
<evidence type="ECO:0008006" key="17">
    <source>
        <dbReference type="Google" id="ProtNLM"/>
    </source>
</evidence>
<accession>A0ABP9RSD9</accession>
<evidence type="ECO:0000256" key="1">
    <source>
        <dbReference type="ARBA" id="ARBA00001947"/>
    </source>
</evidence>
<dbReference type="PRINTS" id="PR00999">
    <property type="entry name" value="FUNGALYSIN"/>
</dbReference>
<feature type="region of interest" description="Disordered" evidence="12">
    <location>
        <begin position="1"/>
        <end position="35"/>
    </location>
</feature>
<evidence type="ECO:0000256" key="11">
    <source>
        <dbReference type="ARBA" id="ARBA00023145"/>
    </source>
</evidence>
<dbReference type="InterPro" id="IPR011096">
    <property type="entry name" value="FTP_domain"/>
</dbReference>
<dbReference type="Proteomes" id="UP001501570">
    <property type="component" value="Unassembled WGS sequence"/>
</dbReference>
<organism evidence="15 16">
    <name type="scientific">Rugosimonospora acidiphila</name>
    <dbReference type="NCBI Taxonomy" id="556531"/>
    <lineage>
        <taxon>Bacteria</taxon>
        <taxon>Bacillati</taxon>
        <taxon>Actinomycetota</taxon>
        <taxon>Actinomycetes</taxon>
        <taxon>Micromonosporales</taxon>
        <taxon>Micromonosporaceae</taxon>
        <taxon>Rugosimonospora</taxon>
    </lineage>
</organism>
<keyword evidence="4" id="KW-0964">Secreted</keyword>
<comment type="similarity">
    <text evidence="3">Belongs to the peptidase M36 family.</text>
</comment>
<keyword evidence="16" id="KW-1185">Reference proteome</keyword>
<comment type="subcellular location">
    <subcellularLocation>
        <location evidence="2">Secreted</location>
    </subcellularLocation>
</comment>
<evidence type="ECO:0000259" key="14">
    <source>
        <dbReference type="Pfam" id="PF07504"/>
    </source>
</evidence>
<dbReference type="Gene3D" id="3.10.170.10">
    <property type="match status" value="1"/>
</dbReference>
<evidence type="ECO:0000256" key="8">
    <source>
        <dbReference type="ARBA" id="ARBA00022801"/>
    </source>
</evidence>
<name>A0ABP9RSD9_9ACTN</name>
<dbReference type="Gene3D" id="1.10.390.10">
    <property type="entry name" value="Neutral Protease Domain 2"/>
    <property type="match status" value="1"/>
</dbReference>